<proteinExistence type="predicted"/>
<dbReference type="AlphaFoldDB" id="A0A0G0CA03"/>
<dbReference type="Proteomes" id="UP000033995">
    <property type="component" value="Unassembled WGS sequence"/>
</dbReference>
<accession>A0A0G0CA03</accession>
<sequence length="51" mass="6112">MGFRYVCDICNKEAKEHISVGRSNTLFCKKCWMDKKNWEKIHKDAVKNSKY</sequence>
<dbReference type="EMBL" id="LBOZ01000002">
    <property type="protein sequence ID" value="KKP48015.1"/>
    <property type="molecule type" value="Genomic_DNA"/>
</dbReference>
<evidence type="ECO:0000313" key="2">
    <source>
        <dbReference type="Proteomes" id="UP000033995"/>
    </source>
</evidence>
<name>A0A0G0CA03_9BACT</name>
<protein>
    <submittedName>
        <fullName evidence="1">Uncharacterized protein</fullName>
    </submittedName>
</protein>
<comment type="caution">
    <text evidence="1">The sequence shown here is derived from an EMBL/GenBank/DDBJ whole genome shotgun (WGS) entry which is preliminary data.</text>
</comment>
<reference evidence="1 2" key="1">
    <citation type="journal article" date="2015" name="Nature">
        <title>rRNA introns, odd ribosomes, and small enigmatic genomes across a large radiation of phyla.</title>
        <authorList>
            <person name="Brown C.T."/>
            <person name="Hug L.A."/>
            <person name="Thomas B.C."/>
            <person name="Sharon I."/>
            <person name="Castelle C.J."/>
            <person name="Singh A."/>
            <person name="Wilkins M.J."/>
            <person name="Williams K.H."/>
            <person name="Banfield J.F."/>
        </authorList>
    </citation>
    <scope>NUCLEOTIDE SEQUENCE [LARGE SCALE GENOMIC DNA]</scope>
</reference>
<evidence type="ECO:0000313" key="1">
    <source>
        <dbReference type="EMBL" id="KKP48015.1"/>
    </source>
</evidence>
<gene>
    <name evidence="1" type="ORF">UR38_C0002G0118</name>
</gene>
<organism evidence="1 2">
    <name type="scientific">Candidatus Woesebacteria bacterium GW2011_GWA2_33_28</name>
    <dbReference type="NCBI Taxonomy" id="1618561"/>
    <lineage>
        <taxon>Bacteria</taxon>
        <taxon>Candidatus Woeseibacteriota</taxon>
    </lineage>
</organism>